<feature type="domain" description="Cation/H+ exchanger transmembrane" evidence="6">
    <location>
        <begin position="9"/>
        <end position="286"/>
    </location>
</feature>
<keyword evidence="4 5" id="KW-0472">Membrane</keyword>
<gene>
    <name evidence="7" type="ORF">EF807_07655</name>
</gene>
<protein>
    <recommendedName>
        <fullName evidence="6">Cation/H+ exchanger transmembrane domain-containing protein</fullName>
    </recommendedName>
</protein>
<dbReference type="GO" id="GO:0016020">
    <property type="term" value="C:membrane"/>
    <property type="evidence" value="ECO:0007669"/>
    <property type="project" value="UniProtKB-SubCell"/>
</dbReference>
<dbReference type="AlphaFoldDB" id="A0A520KUZ4"/>
<name>A0A520KUZ4_9EURY</name>
<dbReference type="Gene3D" id="1.20.1530.20">
    <property type="match status" value="1"/>
</dbReference>
<evidence type="ECO:0000256" key="1">
    <source>
        <dbReference type="ARBA" id="ARBA00004141"/>
    </source>
</evidence>
<dbReference type="Pfam" id="PF00999">
    <property type="entry name" value="Na_H_Exchanger"/>
    <property type="match status" value="1"/>
</dbReference>
<sequence length="307" mass="31648">MIICGQSLGAFILVAIGVYLVTHNMIVALILASLAPASAPAGTMAALHDCRARGPLSTTTTAVVGLDDATSILIFAVTLALVEVMLGGSPSASTMIVKPLMDVGGAIILGILIGVIFAYLAKIIRGRESMLILSLTSILICAGLAEFLDVSLILACMFLGATFINLAPSVGKTSFEIIEDILPPIYIIFFIVAGMQLRPDLLIVMGAIGIIYIICRMTGKMGGAYIGSIVGRAEPVIQKYLGFTILSQAGVAIGLACMVAGELSAYGDVGVKLGSMAITITTATSVVFEIIGPMGVRYAVGRAGECG</sequence>
<organism evidence="7 8">
    <name type="scientific">Candidatus Methanolliviera hydrocarbonicum</name>
    <dbReference type="NCBI Taxonomy" id="2491085"/>
    <lineage>
        <taxon>Archaea</taxon>
        <taxon>Methanobacteriati</taxon>
        <taxon>Methanobacteriota</taxon>
        <taxon>Candidatus Methanoliparia</taxon>
        <taxon>Candidatus Methanoliparales</taxon>
        <taxon>Candidatus Methanollivieraceae</taxon>
        <taxon>Candidatus Methanolliviera</taxon>
    </lineage>
</organism>
<feature type="transmembrane region" description="Helical" evidence="5">
    <location>
        <begin position="132"/>
        <end position="165"/>
    </location>
</feature>
<evidence type="ECO:0000256" key="5">
    <source>
        <dbReference type="SAM" id="Phobius"/>
    </source>
</evidence>
<evidence type="ECO:0000256" key="3">
    <source>
        <dbReference type="ARBA" id="ARBA00022989"/>
    </source>
</evidence>
<accession>A0A520KUZ4</accession>
<evidence type="ECO:0000313" key="8">
    <source>
        <dbReference type="Proteomes" id="UP000320766"/>
    </source>
</evidence>
<dbReference type="EMBL" id="RXIL01000137">
    <property type="protein sequence ID" value="RZN67461.1"/>
    <property type="molecule type" value="Genomic_DNA"/>
</dbReference>
<evidence type="ECO:0000256" key="2">
    <source>
        <dbReference type="ARBA" id="ARBA00022692"/>
    </source>
</evidence>
<evidence type="ECO:0000313" key="7">
    <source>
        <dbReference type="EMBL" id="RZN67461.1"/>
    </source>
</evidence>
<evidence type="ECO:0000256" key="4">
    <source>
        <dbReference type="ARBA" id="ARBA00023136"/>
    </source>
</evidence>
<feature type="transmembrane region" description="Helical" evidence="5">
    <location>
        <begin position="273"/>
        <end position="292"/>
    </location>
</feature>
<feature type="transmembrane region" description="Helical" evidence="5">
    <location>
        <begin position="240"/>
        <end position="261"/>
    </location>
</feature>
<reference evidence="7 8" key="1">
    <citation type="journal article" date="2019" name="Nat. Microbiol.">
        <title>Wide diversity of methane and short-chain alkane metabolisms in uncultured archaea.</title>
        <authorList>
            <person name="Borrel G."/>
            <person name="Adam P.S."/>
            <person name="McKay L.J."/>
            <person name="Chen L.X."/>
            <person name="Sierra-Garcia I.N."/>
            <person name="Sieber C.M."/>
            <person name="Letourneur Q."/>
            <person name="Ghozlane A."/>
            <person name="Andersen G.L."/>
            <person name="Li W.J."/>
            <person name="Hallam S.J."/>
            <person name="Muyzer G."/>
            <person name="de Oliveira V.M."/>
            <person name="Inskeep W.P."/>
            <person name="Banfield J.F."/>
            <person name="Gribaldo S."/>
        </authorList>
    </citation>
    <scope>NUCLEOTIDE SEQUENCE [LARGE SCALE GENOMIC DNA]</scope>
    <source>
        <strain evidence="7">NM1b</strain>
    </source>
</reference>
<dbReference type="PANTHER" id="PTHR43021">
    <property type="entry name" value="NA(+)/H(+) ANTIPORTER-RELATED"/>
    <property type="match status" value="1"/>
</dbReference>
<dbReference type="Proteomes" id="UP000320766">
    <property type="component" value="Unassembled WGS sequence"/>
</dbReference>
<dbReference type="GO" id="GO:0015297">
    <property type="term" value="F:antiporter activity"/>
    <property type="evidence" value="ECO:0007669"/>
    <property type="project" value="InterPro"/>
</dbReference>
<dbReference type="InterPro" id="IPR038770">
    <property type="entry name" value="Na+/solute_symporter_sf"/>
</dbReference>
<dbReference type="PANTHER" id="PTHR43021:SF2">
    <property type="entry name" value="CATION_H+ EXCHANGER DOMAIN-CONTAINING PROTEIN"/>
    <property type="match status" value="1"/>
</dbReference>
<evidence type="ECO:0000259" key="6">
    <source>
        <dbReference type="Pfam" id="PF00999"/>
    </source>
</evidence>
<dbReference type="GO" id="GO:1902600">
    <property type="term" value="P:proton transmembrane transport"/>
    <property type="evidence" value="ECO:0007669"/>
    <property type="project" value="InterPro"/>
</dbReference>
<comment type="subcellular location">
    <subcellularLocation>
        <location evidence="1">Membrane</location>
        <topology evidence="1">Multi-pass membrane protein</topology>
    </subcellularLocation>
</comment>
<dbReference type="InterPro" id="IPR006153">
    <property type="entry name" value="Cation/H_exchanger_TM"/>
</dbReference>
<comment type="caution">
    <text evidence="7">The sequence shown here is derived from an EMBL/GenBank/DDBJ whole genome shotgun (WGS) entry which is preliminary data.</text>
</comment>
<proteinExistence type="predicted"/>
<feature type="transmembrane region" description="Helical" evidence="5">
    <location>
        <begin position="69"/>
        <end position="88"/>
    </location>
</feature>
<keyword evidence="3 5" id="KW-1133">Transmembrane helix</keyword>
<keyword evidence="2 5" id="KW-0812">Transmembrane</keyword>
<feature type="transmembrane region" description="Helical" evidence="5">
    <location>
        <begin position="201"/>
        <end position="219"/>
    </location>
</feature>
<feature type="transmembrane region" description="Helical" evidence="5">
    <location>
        <begin position="100"/>
        <end position="120"/>
    </location>
</feature>